<evidence type="ECO:0000313" key="2">
    <source>
        <dbReference type="EMBL" id="AEI50273.1"/>
    </source>
</evidence>
<evidence type="ECO:0000256" key="1">
    <source>
        <dbReference type="SAM" id="Phobius"/>
    </source>
</evidence>
<dbReference type="EMBL" id="CP002859">
    <property type="protein sequence ID" value="AEI50273.1"/>
    <property type="molecule type" value="Genomic_DNA"/>
</dbReference>
<keyword evidence="3" id="KW-1185">Reference proteome</keyword>
<reference evidence="2 3" key="2">
    <citation type="journal article" date="2012" name="Stand. Genomic Sci.">
        <title>Complete genome sequence of the aquatic bacterium Runella slithyformis type strain (LSU 4(T)).</title>
        <authorList>
            <person name="Copeland A."/>
            <person name="Zhang X."/>
            <person name="Misra M."/>
            <person name="Lapidus A."/>
            <person name="Nolan M."/>
            <person name="Lucas S."/>
            <person name="Deshpande S."/>
            <person name="Cheng J.F."/>
            <person name="Tapia R."/>
            <person name="Goodwin L.A."/>
            <person name="Pitluck S."/>
            <person name="Liolios K."/>
            <person name="Pagani I."/>
            <person name="Ivanova N."/>
            <person name="Mikhailova N."/>
            <person name="Pati A."/>
            <person name="Chen A."/>
            <person name="Palaniappan K."/>
            <person name="Land M."/>
            <person name="Hauser L."/>
            <person name="Pan C."/>
            <person name="Jeffries C.D."/>
            <person name="Detter J.C."/>
            <person name="Brambilla E.M."/>
            <person name="Rohde M."/>
            <person name="Djao O.D."/>
            <person name="Goker M."/>
            <person name="Sikorski J."/>
            <person name="Tindall B.J."/>
            <person name="Woyke T."/>
            <person name="Bristow J."/>
            <person name="Eisen J.A."/>
            <person name="Markowitz V."/>
            <person name="Hugenholtz P."/>
            <person name="Kyrpides N.C."/>
            <person name="Klenk H.P."/>
            <person name="Mavromatis K."/>
        </authorList>
    </citation>
    <scope>NUCLEOTIDE SEQUENCE [LARGE SCALE GENOMIC DNA]</scope>
    <source>
        <strain evidence="3">ATCC 29530 / DSM 19594 / LMG 11500 / NCIMB 11436 / LSU 4</strain>
    </source>
</reference>
<keyword evidence="1" id="KW-0472">Membrane</keyword>
<organism evidence="2 3">
    <name type="scientific">Runella slithyformis (strain ATCC 29530 / DSM 19594 / LMG 11500 / NCIMB 11436 / LSU 4)</name>
    <dbReference type="NCBI Taxonomy" id="761193"/>
    <lineage>
        <taxon>Bacteria</taxon>
        <taxon>Pseudomonadati</taxon>
        <taxon>Bacteroidota</taxon>
        <taxon>Cytophagia</taxon>
        <taxon>Cytophagales</taxon>
        <taxon>Spirosomataceae</taxon>
        <taxon>Runella</taxon>
    </lineage>
</organism>
<keyword evidence="1" id="KW-1133">Transmembrane helix</keyword>
<proteinExistence type="predicted"/>
<dbReference type="PANTHER" id="PTHR35531:SF1">
    <property type="entry name" value="INNER MEMBRANE PROTEIN YBCI-RELATED"/>
    <property type="match status" value="1"/>
</dbReference>
<gene>
    <name evidence="2" type="ordered locus">Runsl_3917</name>
</gene>
<accession>A0A7U3ZND7</accession>
<dbReference type="KEGG" id="rsi:Runsl_3917"/>
<dbReference type="InterPro" id="IPR007404">
    <property type="entry name" value="YdjM-like"/>
</dbReference>
<sequence length="418" mass="47975">MRAFNHVAGGLAFTGIFSSFSDINIFAQPSFIAGTVIFSQLPDIDHTRSTIGKAVYPVAQWVSRRYGHRTITHSLPFFIGILVIIKTLEKLFSVPPEWSTIAGYAIGSHLIFDACTKQGVPLMYPFSKRPFVVPANPDMRLSASDYRAEAIIFLMFCGTLMFCQPLFMNGFWTQYNRTFMTWEHIDREFSRSPNALEVTFRFQDGRTETGIFLKPNGTKNVILSRKREFLIFDQDEAKPVDFHRTKWKVYETQKQLFNVTADSLNRWLSLPCLSAQAQSLTEFFWFDGPLLKAGKFADFKYSKGVSISTNTQDVETIQTQIQLKQLQKDEEQTKYLQSRALWLALFTRLQSLRDELPHAGNFRKGEIIAELESLTKRIQESPEPIAPNLTRYDLEIKLLQQSLKPQTLNANINYVTVN</sequence>
<dbReference type="Proteomes" id="UP000000493">
    <property type="component" value="Chromosome"/>
</dbReference>
<protein>
    <recommendedName>
        <fullName evidence="4">Metal-dependent hydrolase</fullName>
    </recommendedName>
</protein>
<dbReference type="PANTHER" id="PTHR35531">
    <property type="entry name" value="INNER MEMBRANE PROTEIN YBCI-RELATED"/>
    <property type="match status" value="1"/>
</dbReference>
<feature type="transmembrane region" description="Helical" evidence="1">
    <location>
        <begin position="150"/>
        <end position="172"/>
    </location>
</feature>
<dbReference type="RefSeq" id="WP_013929576.1">
    <property type="nucleotide sequence ID" value="NC_015703.1"/>
</dbReference>
<keyword evidence="1" id="KW-0812">Transmembrane</keyword>
<reference evidence="3" key="1">
    <citation type="submission" date="2011-06" db="EMBL/GenBank/DDBJ databases">
        <title>The complete genome of chromosome of Runella slithyformis DSM 19594.</title>
        <authorList>
            <consortium name="US DOE Joint Genome Institute (JGI-PGF)"/>
            <person name="Lucas S."/>
            <person name="Han J."/>
            <person name="Lapidus A."/>
            <person name="Bruce D."/>
            <person name="Goodwin L."/>
            <person name="Pitluck S."/>
            <person name="Peters L."/>
            <person name="Kyrpides N."/>
            <person name="Mavromatis K."/>
            <person name="Ivanova N."/>
            <person name="Ovchinnikova G."/>
            <person name="Zhang X."/>
            <person name="Misra M."/>
            <person name="Detter J.C."/>
            <person name="Tapia R."/>
            <person name="Han C."/>
            <person name="Land M."/>
            <person name="Hauser L."/>
            <person name="Markowitz V."/>
            <person name="Cheng J.-F."/>
            <person name="Hugenholtz P."/>
            <person name="Woyke T."/>
            <person name="Wu D."/>
            <person name="Tindall B."/>
            <person name="Faehrich R."/>
            <person name="Brambilla E."/>
            <person name="Klenk H.-P."/>
            <person name="Eisen J.A."/>
        </authorList>
    </citation>
    <scope>NUCLEOTIDE SEQUENCE [LARGE SCALE GENOMIC DNA]</scope>
    <source>
        <strain evidence="3">ATCC 29530 / DSM 19594 / LMG 11500 / NCIMB 11436 / LSU 4</strain>
    </source>
</reference>
<dbReference type="Pfam" id="PF04307">
    <property type="entry name" value="YdjM"/>
    <property type="match status" value="1"/>
</dbReference>
<dbReference type="AlphaFoldDB" id="A0A7U3ZND7"/>
<name>A0A7U3ZND7_RUNSL</name>
<evidence type="ECO:0000313" key="3">
    <source>
        <dbReference type="Proteomes" id="UP000000493"/>
    </source>
</evidence>
<evidence type="ECO:0008006" key="4">
    <source>
        <dbReference type="Google" id="ProtNLM"/>
    </source>
</evidence>